<dbReference type="PATRIC" id="fig|742817.3.peg.172"/>
<dbReference type="eggNOG" id="ENOG502ZR67">
    <property type="taxonomic scope" value="Bacteria"/>
</dbReference>
<accession>H1DCV9</accession>
<dbReference type="Pfam" id="PF13004">
    <property type="entry name" value="BACON"/>
    <property type="match status" value="2"/>
</dbReference>
<evidence type="ECO:0000313" key="3">
    <source>
        <dbReference type="EMBL" id="EHP51164.1"/>
    </source>
</evidence>
<evidence type="ECO:0000256" key="1">
    <source>
        <dbReference type="SAM" id="SignalP"/>
    </source>
</evidence>
<dbReference type="PROSITE" id="PS51257">
    <property type="entry name" value="PROKAR_LIPOPROTEIN"/>
    <property type="match status" value="1"/>
</dbReference>
<dbReference type="AlphaFoldDB" id="H1DCV9"/>
<feature type="signal peptide" evidence="1">
    <location>
        <begin position="1"/>
        <end position="18"/>
    </location>
</feature>
<dbReference type="HOGENOM" id="CLU_572165_0_0_10"/>
<protein>
    <recommendedName>
        <fullName evidence="2">BACON domain-containing protein</fullName>
    </recommendedName>
</protein>
<gene>
    <name evidence="3" type="ORF">HMPREF9449_00166</name>
</gene>
<feature type="domain" description="BACON" evidence="2">
    <location>
        <begin position="57"/>
        <end position="109"/>
    </location>
</feature>
<dbReference type="Gene3D" id="2.60.40.10">
    <property type="entry name" value="Immunoglobulins"/>
    <property type="match status" value="2"/>
</dbReference>
<keyword evidence="1" id="KW-0732">Signal</keyword>
<dbReference type="Proteomes" id="UP000004892">
    <property type="component" value="Unassembled WGS sequence"/>
</dbReference>
<proteinExistence type="predicted"/>
<evidence type="ECO:0000313" key="4">
    <source>
        <dbReference type="Proteomes" id="UP000004892"/>
    </source>
</evidence>
<name>H1DCV9_9BACT</name>
<evidence type="ECO:0000259" key="2">
    <source>
        <dbReference type="Pfam" id="PF13004"/>
    </source>
</evidence>
<dbReference type="CDD" id="cd14948">
    <property type="entry name" value="BACON"/>
    <property type="match status" value="2"/>
</dbReference>
<feature type="chain" id="PRO_5003548824" description="BACON domain-containing protein" evidence="1">
    <location>
        <begin position="19"/>
        <end position="483"/>
    </location>
</feature>
<organism evidence="3 4">
    <name type="scientific">Odoribacter laneus YIT 12061</name>
    <dbReference type="NCBI Taxonomy" id="742817"/>
    <lineage>
        <taxon>Bacteria</taxon>
        <taxon>Pseudomonadati</taxon>
        <taxon>Bacteroidota</taxon>
        <taxon>Bacteroidia</taxon>
        <taxon>Bacteroidales</taxon>
        <taxon>Odoribacteraceae</taxon>
        <taxon>Odoribacter</taxon>
    </lineage>
</organism>
<sequence length="483" mass="53177">MKTEIMKYFVLLFCFSLAACDSDDKTKNVPDLNIVSSGLTIKAAGGTGTIEVETPGSWHAESNKDWCTLTTSGNQITVSVPENLSLSSRTAQITITSPQKTKTIPVNQEGIIIILSQPELTLGYSGDPKNLLVESNIGWNAAVEAGWCHLEKTGDTLKISAEPYSANINRETQITLTAGDYTQTVKVTQRFKGAFVLDRWSDTNLGATLPATEANVNSANYRDTWGNFYQWGRNVGFPHGVTYKVITTNPSITAESAQTMSEFIGSSETMPMDWLIDGSRTTKPASGNSYTWKDRAGSDPSPAGWHIPLDYEASQIFPIDEFEGRYSRVDRLVNKEVLEADGTEYTCVSTGDGNRTRYAIKKYGTNEAYILRYEFIEPDGINSYLKITEIKGDAYTDFQDALEAEKLFEAAKESAVLLFPSCGYLYTNTGGPNSEGVSGSYWTASPVNEYTVYVSIGNWQTHIDANYCPRALGCSIRCVKDEE</sequence>
<dbReference type="InterPro" id="IPR024361">
    <property type="entry name" value="BACON"/>
</dbReference>
<feature type="domain" description="BACON" evidence="2">
    <location>
        <begin position="139"/>
        <end position="189"/>
    </location>
</feature>
<dbReference type="RefSeq" id="WP_009135320.1">
    <property type="nucleotide sequence ID" value="NZ_JH594596.1"/>
</dbReference>
<reference evidence="3 4" key="1">
    <citation type="submission" date="2012-01" db="EMBL/GenBank/DDBJ databases">
        <title>The Genome Sequence of Odoribacter laneus YIT 12061.</title>
        <authorList>
            <consortium name="The Broad Institute Genome Sequencing Platform"/>
            <person name="Earl A."/>
            <person name="Ward D."/>
            <person name="Feldgarden M."/>
            <person name="Gevers D."/>
            <person name="Morotomi M."/>
            <person name="Young S.K."/>
            <person name="Zeng Q."/>
            <person name="Gargeya S."/>
            <person name="Fitzgerald M."/>
            <person name="Haas B."/>
            <person name="Abouelleil A."/>
            <person name="Alvarado L."/>
            <person name="Arachchi H.M."/>
            <person name="Berlin A."/>
            <person name="Chapman S.B."/>
            <person name="Gearin G."/>
            <person name="Goldberg J."/>
            <person name="Griggs A."/>
            <person name="Gujja S."/>
            <person name="Hansen M."/>
            <person name="Heiman D."/>
            <person name="Howarth C."/>
            <person name="Larimer J."/>
            <person name="Lui A."/>
            <person name="MacDonald P.J.P."/>
            <person name="McCowen C."/>
            <person name="Montmayeur A."/>
            <person name="Murphy C."/>
            <person name="Neiman D."/>
            <person name="Pearson M."/>
            <person name="Priest M."/>
            <person name="Roberts A."/>
            <person name="Saif S."/>
            <person name="Shea T."/>
            <person name="Sisk P."/>
            <person name="Stolte C."/>
            <person name="Sykes S."/>
            <person name="Wortman J."/>
            <person name="Nusbaum C."/>
            <person name="Birren B."/>
        </authorList>
    </citation>
    <scope>NUCLEOTIDE SEQUENCE [LARGE SCALE GENOMIC DNA]</scope>
    <source>
        <strain evidence="3 4">YIT 12061</strain>
    </source>
</reference>
<dbReference type="InterPro" id="IPR013783">
    <property type="entry name" value="Ig-like_fold"/>
</dbReference>
<comment type="caution">
    <text evidence="3">The sequence shown here is derived from an EMBL/GenBank/DDBJ whole genome shotgun (WGS) entry which is preliminary data.</text>
</comment>
<dbReference type="EMBL" id="ADMC01000001">
    <property type="protein sequence ID" value="EHP51164.1"/>
    <property type="molecule type" value="Genomic_DNA"/>
</dbReference>
<dbReference type="STRING" id="742817.HMPREF9449_00166"/>
<dbReference type="GeneID" id="98070623"/>
<keyword evidence="4" id="KW-1185">Reference proteome</keyword>